<evidence type="ECO:0000256" key="2">
    <source>
        <dbReference type="ARBA" id="ARBA00003717"/>
    </source>
</evidence>
<keyword evidence="9 12" id="KW-0520">NAD</keyword>
<comment type="function">
    <text evidence="2 12">NAD-binding protein involved in the addition of a carboxymethylaminomethyl (cmnm) group at the wobble position (U34) of certain tRNAs, forming tRNA-cmnm(5)s(2)U34.</text>
</comment>
<dbReference type="GO" id="GO:0005829">
    <property type="term" value="C:cytosol"/>
    <property type="evidence" value="ECO:0007669"/>
    <property type="project" value="TreeGrafter"/>
</dbReference>
<keyword evidence="8 12" id="KW-0274">FAD</keyword>
<evidence type="ECO:0000256" key="4">
    <source>
        <dbReference type="ARBA" id="ARBA00020461"/>
    </source>
</evidence>
<dbReference type="PANTHER" id="PTHR11806">
    <property type="entry name" value="GLUCOSE INHIBITED DIVISION PROTEIN A"/>
    <property type="match status" value="1"/>
</dbReference>
<evidence type="ECO:0000256" key="12">
    <source>
        <dbReference type="HAMAP-Rule" id="MF_00129"/>
    </source>
</evidence>
<dbReference type="EMBL" id="VBUK01000001">
    <property type="protein sequence ID" value="TLF46509.1"/>
    <property type="molecule type" value="Genomic_DNA"/>
</dbReference>
<dbReference type="FunFam" id="1.10.150.570:FF:000001">
    <property type="entry name" value="tRNA uridine 5-carboxymethylaminomethyl modification enzyme MnmG"/>
    <property type="match status" value="1"/>
</dbReference>
<dbReference type="Proteomes" id="UP000308382">
    <property type="component" value="Unassembled WGS sequence"/>
</dbReference>
<protein>
    <recommendedName>
        <fullName evidence="4 12">tRNA uridine 5-carboxymethylaminomethyl modification enzyme MnmG</fullName>
    </recommendedName>
    <alternativeName>
        <fullName evidence="11 12">Glucose-inhibited division protein A</fullName>
    </alternativeName>
</protein>
<name>A0A5R8MCK9_9FLAO</name>
<keyword evidence="6 12" id="KW-0285">Flavoprotein</keyword>
<dbReference type="OrthoDB" id="9815560at2"/>
<dbReference type="PROSITE" id="PS01281">
    <property type="entry name" value="GIDA_2"/>
    <property type="match status" value="1"/>
</dbReference>
<dbReference type="HAMAP" id="MF_00129">
    <property type="entry name" value="MnmG_GidA"/>
    <property type="match status" value="1"/>
</dbReference>
<sequence>MFGEIYDVIVVGGGHAGAEATAAAANMGSKTLLVTMNLQTIGQMSCNPAMGGIAKGQIVREIDALGGYSGIITDKSAIQFKMLNKSKGPAMWSPRAQSDRMRFAEEWRLALERTPNVDFYQEMVTGLLLEKNKVVGVKTSLGIEIRGKSVILTNGTFLNGLIHIGEKQFGGGRAGEKAATGITEQLVDLGFDSGRMKTGTPPRVDGRSLDYSKMIPQPGDDKPEKFSYLNTPVLKKQRDCHMTHTSALVHDLLREGFDRSPMFNGRIKSIGPRYCPSIEDKINRFADKESHQMFIEPEGWDTVEIYVNGFSTSLPEDVQFKALRSVKGFENVKFFRPGYAIEYDYFPPTQLKHTLETKLIENLYFAGQINGTTGYEEAASQGLMAGINAHLKINEKDTFTLQRDEAYIGVLIDDLITKGTEEPYRMFTSRAEYRTLLRQDNADLRLTPKGYELGLAKEDRLKRMEEKLEKSEAFVSFFKNTSVLPEQMNPILEEVQSAPIKQSDKMFKLFSRPKVTMQHMLTLESVSEFVSSNNLDNEVLEQAEIQVKYSGYIEKEKVNADKLNRLESVKIPDNFDYKKLKSLSFEAREKLSAIKPVTISQASRISGVTPSDISVLLVYLGR</sequence>
<feature type="binding site" evidence="12">
    <location>
        <begin position="12"/>
        <end position="17"/>
    </location>
    <ligand>
        <name>FAD</name>
        <dbReference type="ChEBI" id="CHEBI:57692"/>
    </ligand>
</feature>
<evidence type="ECO:0000256" key="6">
    <source>
        <dbReference type="ARBA" id="ARBA00022630"/>
    </source>
</evidence>
<evidence type="ECO:0000256" key="3">
    <source>
        <dbReference type="ARBA" id="ARBA00007653"/>
    </source>
</evidence>
<proteinExistence type="inferred from homology"/>
<dbReference type="Pfam" id="PF01134">
    <property type="entry name" value="GIDA"/>
    <property type="match status" value="1"/>
</dbReference>
<comment type="caution">
    <text evidence="12">Lacks conserved residue(s) required for the propagation of feature annotation.</text>
</comment>
<comment type="cofactor">
    <cofactor evidence="1 12">
        <name>FAD</name>
        <dbReference type="ChEBI" id="CHEBI:57692"/>
    </cofactor>
</comment>
<dbReference type="InterPro" id="IPR036188">
    <property type="entry name" value="FAD/NAD-bd_sf"/>
</dbReference>
<dbReference type="FunFam" id="3.50.50.60:FF:000002">
    <property type="entry name" value="tRNA uridine 5-carboxymethylaminomethyl modification enzyme MnmG"/>
    <property type="match status" value="1"/>
</dbReference>
<dbReference type="SMART" id="SM01228">
    <property type="entry name" value="GIDA_assoc_3"/>
    <property type="match status" value="1"/>
</dbReference>
<dbReference type="PROSITE" id="PS01280">
    <property type="entry name" value="GIDA_1"/>
    <property type="match status" value="1"/>
</dbReference>
<dbReference type="InterPro" id="IPR047001">
    <property type="entry name" value="MnmG_C_subdom"/>
</dbReference>
<comment type="caution">
    <text evidence="14">The sequence shown here is derived from an EMBL/GenBank/DDBJ whole genome shotgun (WGS) entry which is preliminary data.</text>
</comment>
<feature type="binding site" evidence="12">
    <location>
        <begin position="271"/>
        <end position="285"/>
    </location>
    <ligand>
        <name>NAD(+)</name>
        <dbReference type="ChEBI" id="CHEBI:57540"/>
    </ligand>
</feature>
<dbReference type="GO" id="GO:0002098">
    <property type="term" value="P:tRNA wobble uridine modification"/>
    <property type="evidence" value="ECO:0007669"/>
    <property type="project" value="InterPro"/>
</dbReference>
<dbReference type="GO" id="GO:0030488">
    <property type="term" value="P:tRNA methylation"/>
    <property type="evidence" value="ECO:0007669"/>
    <property type="project" value="TreeGrafter"/>
</dbReference>
<evidence type="ECO:0000256" key="10">
    <source>
        <dbReference type="ARBA" id="ARBA00025948"/>
    </source>
</evidence>
<dbReference type="RefSeq" id="WP_138256663.1">
    <property type="nucleotide sequence ID" value="NZ_VBUK01000001.1"/>
</dbReference>
<dbReference type="Gene3D" id="3.50.50.60">
    <property type="entry name" value="FAD/NAD(P)-binding domain"/>
    <property type="match status" value="2"/>
</dbReference>
<evidence type="ECO:0000313" key="15">
    <source>
        <dbReference type="Proteomes" id="UP000308382"/>
    </source>
</evidence>
<dbReference type="Pfam" id="PF21680">
    <property type="entry name" value="GIDA_C_1st"/>
    <property type="match status" value="1"/>
</dbReference>
<dbReference type="GO" id="GO:0050660">
    <property type="term" value="F:flavin adenine dinucleotide binding"/>
    <property type="evidence" value="ECO:0007669"/>
    <property type="project" value="UniProtKB-UniRule"/>
</dbReference>
<dbReference type="InterPro" id="IPR026904">
    <property type="entry name" value="MnmG_C"/>
</dbReference>
<dbReference type="InterPro" id="IPR004416">
    <property type="entry name" value="MnmG"/>
</dbReference>
<dbReference type="Gene3D" id="1.10.10.1800">
    <property type="entry name" value="tRNA uridine 5-carboxymethylaminomethyl modification enzyme MnmG/GidA"/>
    <property type="match status" value="1"/>
</dbReference>
<evidence type="ECO:0000256" key="5">
    <source>
        <dbReference type="ARBA" id="ARBA00022490"/>
    </source>
</evidence>
<accession>A0A5R8MCK9</accession>
<comment type="similarity">
    <text evidence="3 12">Belongs to the MnmG family.</text>
</comment>
<dbReference type="SUPFAM" id="SSF51905">
    <property type="entry name" value="FAD/NAD(P)-binding domain"/>
    <property type="match status" value="1"/>
</dbReference>
<dbReference type="InterPro" id="IPR049312">
    <property type="entry name" value="GIDA_C_N"/>
</dbReference>
<gene>
    <name evidence="12 14" type="primary">mnmG</name>
    <name evidence="12" type="synonym">gidA</name>
    <name evidence="14" type="ORF">FEK29_01665</name>
</gene>
<keyword evidence="15" id="KW-1185">Reference proteome</keyword>
<feature type="domain" description="tRNA uridine 5-carboxymethylaminomethyl modification enzyme C-terminal subdomain" evidence="13">
    <location>
        <begin position="547"/>
        <end position="618"/>
    </location>
</feature>
<evidence type="ECO:0000256" key="11">
    <source>
        <dbReference type="ARBA" id="ARBA00031800"/>
    </source>
</evidence>
<comment type="subunit">
    <text evidence="10 12">Homodimer. Heterotetramer of two MnmE and two MnmG subunits.</text>
</comment>
<dbReference type="NCBIfam" id="TIGR00136">
    <property type="entry name" value="mnmG_gidA"/>
    <property type="match status" value="1"/>
</dbReference>
<comment type="subcellular location">
    <subcellularLocation>
        <location evidence="12">Cytoplasm</location>
    </subcellularLocation>
</comment>
<dbReference type="PANTHER" id="PTHR11806:SF0">
    <property type="entry name" value="PROTEIN MTO1 HOMOLOG, MITOCHONDRIAL"/>
    <property type="match status" value="1"/>
</dbReference>
<evidence type="ECO:0000256" key="1">
    <source>
        <dbReference type="ARBA" id="ARBA00001974"/>
    </source>
</evidence>
<keyword evidence="7 12" id="KW-0819">tRNA processing</keyword>
<evidence type="ECO:0000256" key="8">
    <source>
        <dbReference type="ARBA" id="ARBA00022827"/>
    </source>
</evidence>
<evidence type="ECO:0000256" key="9">
    <source>
        <dbReference type="ARBA" id="ARBA00023027"/>
    </source>
</evidence>
<dbReference type="InterPro" id="IPR044920">
    <property type="entry name" value="MnmG_C_subdom_sf"/>
</dbReference>
<dbReference type="Gene3D" id="1.10.150.570">
    <property type="entry name" value="GidA associated domain, C-terminal subdomain"/>
    <property type="match status" value="1"/>
</dbReference>
<evidence type="ECO:0000256" key="7">
    <source>
        <dbReference type="ARBA" id="ARBA00022694"/>
    </source>
</evidence>
<keyword evidence="5 12" id="KW-0963">Cytoplasm</keyword>
<organism evidence="14 15">
    <name type="scientific">Maribacter aurantiacus</name>
    <dbReference type="NCBI Taxonomy" id="1882343"/>
    <lineage>
        <taxon>Bacteria</taxon>
        <taxon>Pseudomonadati</taxon>
        <taxon>Bacteroidota</taxon>
        <taxon>Flavobacteriia</taxon>
        <taxon>Flavobacteriales</taxon>
        <taxon>Flavobacteriaceae</taxon>
        <taxon>Maribacter</taxon>
    </lineage>
</organism>
<dbReference type="InterPro" id="IPR002218">
    <property type="entry name" value="MnmG-rel"/>
</dbReference>
<reference evidence="14 15" key="1">
    <citation type="journal article" date="2017" name="Int. J. Syst. Evol. Microbiol.">
        <title>Maripseudobacter aurantiacus gen. nov., sp. nov., a novel member of the family Flavobacteriaceae isolated from a sedimentation basin.</title>
        <authorList>
            <person name="Chen C."/>
            <person name="Su Y."/>
            <person name="Tao T."/>
            <person name="Fu G."/>
            <person name="Zhang C."/>
            <person name="Sun C."/>
            <person name="Zhang X."/>
            <person name="Wu M."/>
        </authorList>
    </citation>
    <scope>NUCLEOTIDE SEQUENCE [LARGE SCALE GENOMIC DNA]</scope>
    <source>
        <strain evidence="15">CDA4</strain>
    </source>
</reference>
<dbReference type="Pfam" id="PF13932">
    <property type="entry name" value="SAM_GIDA_C"/>
    <property type="match status" value="1"/>
</dbReference>
<evidence type="ECO:0000259" key="13">
    <source>
        <dbReference type="SMART" id="SM01228"/>
    </source>
</evidence>
<dbReference type="FunFam" id="1.10.10.1800:FF:000003">
    <property type="entry name" value="tRNA uridine 5-carboxymethylaminomethyl modification enzyme MnmG"/>
    <property type="match status" value="1"/>
</dbReference>
<evidence type="ECO:0000313" key="14">
    <source>
        <dbReference type="EMBL" id="TLF46509.1"/>
    </source>
</evidence>
<dbReference type="InterPro" id="IPR040131">
    <property type="entry name" value="MnmG_N"/>
</dbReference>
<dbReference type="InterPro" id="IPR020595">
    <property type="entry name" value="MnmG-rel_CS"/>
</dbReference>
<dbReference type="AlphaFoldDB" id="A0A5R8MCK9"/>